<sequence>MVSVATERM</sequence>
<reference evidence="1" key="1">
    <citation type="submission" date="2014-11" db="EMBL/GenBank/DDBJ databases">
        <authorList>
            <person name="Amaro Gonzalez C."/>
        </authorList>
    </citation>
    <scope>NUCLEOTIDE SEQUENCE</scope>
</reference>
<accession>A0A0E9UYA8</accession>
<organism evidence="1">
    <name type="scientific">Anguilla anguilla</name>
    <name type="common">European freshwater eel</name>
    <name type="synonym">Muraena anguilla</name>
    <dbReference type="NCBI Taxonomy" id="7936"/>
    <lineage>
        <taxon>Eukaryota</taxon>
        <taxon>Metazoa</taxon>
        <taxon>Chordata</taxon>
        <taxon>Craniata</taxon>
        <taxon>Vertebrata</taxon>
        <taxon>Euteleostomi</taxon>
        <taxon>Actinopterygii</taxon>
        <taxon>Neopterygii</taxon>
        <taxon>Teleostei</taxon>
        <taxon>Anguilliformes</taxon>
        <taxon>Anguillidae</taxon>
        <taxon>Anguilla</taxon>
    </lineage>
</organism>
<evidence type="ECO:0000313" key="1">
    <source>
        <dbReference type="EMBL" id="JAH70844.1"/>
    </source>
</evidence>
<protein>
    <submittedName>
        <fullName evidence="1">Uncharacterized protein</fullName>
    </submittedName>
</protein>
<name>A0A0E9UYA8_ANGAN</name>
<dbReference type="EMBL" id="GBXM01037733">
    <property type="protein sequence ID" value="JAH70844.1"/>
    <property type="molecule type" value="Transcribed_RNA"/>
</dbReference>
<reference evidence="1" key="2">
    <citation type="journal article" date="2015" name="Fish Shellfish Immunol.">
        <title>Early steps in the European eel (Anguilla anguilla)-Vibrio vulnificus interaction in the gills: Role of the RtxA13 toxin.</title>
        <authorList>
            <person name="Callol A."/>
            <person name="Pajuelo D."/>
            <person name="Ebbesson L."/>
            <person name="Teles M."/>
            <person name="MacKenzie S."/>
            <person name="Amaro C."/>
        </authorList>
    </citation>
    <scope>NUCLEOTIDE SEQUENCE</scope>
</reference>
<proteinExistence type="predicted"/>